<feature type="transmembrane region" description="Helical" evidence="9">
    <location>
        <begin position="176"/>
        <end position="197"/>
    </location>
</feature>
<dbReference type="GO" id="GO:0005524">
    <property type="term" value="F:ATP binding"/>
    <property type="evidence" value="ECO:0007669"/>
    <property type="project" value="UniProtKB-KW"/>
</dbReference>
<comment type="subcellular location">
    <subcellularLocation>
        <location evidence="1 9">Membrane</location>
        <topology evidence="1 9">Multi-pass membrane protein</topology>
    </subcellularLocation>
</comment>
<dbReference type="GO" id="GO:0005471">
    <property type="term" value="F:ATP:ADP antiporter activity"/>
    <property type="evidence" value="ECO:0007669"/>
    <property type="project" value="InterPro"/>
</dbReference>
<feature type="transmembrane region" description="Helical" evidence="9">
    <location>
        <begin position="344"/>
        <end position="367"/>
    </location>
</feature>
<dbReference type="VEuPathDB" id="MicrosporidiaDB:G9O61_00g004970"/>
<gene>
    <name evidence="10" type="ORF">AAJ76_900033768</name>
</gene>
<evidence type="ECO:0000256" key="8">
    <source>
        <dbReference type="ARBA" id="ARBA00023136"/>
    </source>
</evidence>
<reference evidence="10 11" key="1">
    <citation type="journal article" date="2015" name="Environ. Microbiol.">
        <title>Genome analyses suggest the presence of polyploidy and recent human-driven expansions in eight global populations of the honeybee pathogen Nosema ceranae.</title>
        <authorList>
            <person name="Pelin A."/>
            <person name="Selman M."/>
            <person name="Aris-Brosou S."/>
            <person name="Farinelli L."/>
            <person name="Corradi N."/>
        </authorList>
    </citation>
    <scope>NUCLEOTIDE SEQUENCE [LARGE SCALE GENOMIC DNA]</scope>
    <source>
        <strain evidence="10 11">PA08 1199</strain>
    </source>
</reference>
<evidence type="ECO:0000256" key="3">
    <source>
        <dbReference type="ARBA" id="ARBA00022448"/>
    </source>
</evidence>
<sequence>MSVDNSKVLQNNENSALPTEDEIEYEASNGSGIYSLIRVAKVERKMFWIMAAMFFIISFIYSVARVLKDAAVIGKQLPASIFFLKFVIILPFSFISVGIIQKALDKYPFTKIFDVTLIVFAVAFTILGSLLLPFSDYIQIQPFWAKDIFADGKAVARSTDFLFSIALVFNEWTSSAIYVLSEMFGSLILSYLFMTFANGLSTPGQSARFVPLFYVGSNLALLLSGMINYFYSVSKSKMSYVAAERFFNGFFCLSGILCAVIYLLKKYLENNVTSKPMFVRKTFTKKKSKVKVGFVDGLIEMSKSKLLLNMSLVVLFYAVSTNIIESAYKSALAVGANETGEAKSTYASIYTSIEQSGVAVIVMILLLTPFPRLIKTKGWITIAILCPIITFFSAFGTFVLAYLNFPITNKEDNIFDIYRLPSTDSIIKLENIVGVICVSLMKISKYAAFDITKEALSMQIDGSIRAKYKGIFDGVFGKLGKSFGSVYGFTITTLLGTRDVRRGAPISLCVLILFCLIWFYSVFYLNRKYKESVENNAPIDIDLFTSSKVKAPSSEPTVATKSVTTEE</sequence>
<comment type="similarity">
    <text evidence="2 9">Belongs to the ADP/ATP translocase tlc family.</text>
</comment>
<dbReference type="Proteomes" id="UP000034350">
    <property type="component" value="Unassembled WGS sequence"/>
</dbReference>
<dbReference type="VEuPathDB" id="MicrosporidiaDB:NCER_100306"/>
<feature type="transmembrane region" description="Helical" evidence="9">
    <location>
        <begin position="306"/>
        <end position="324"/>
    </location>
</feature>
<keyword evidence="5 9" id="KW-0547">Nucleotide-binding</keyword>
<feature type="transmembrane region" description="Helical" evidence="9">
    <location>
        <begin position="246"/>
        <end position="264"/>
    </location>
</feature>
<evidence type="ECO:0000256" key="9">
    <source>
        <dbReference type="RuleBase" id="RU363121"/>
    </source>
</evidence>
<organism evidence="10 11">
    <name type="scientific">Vairimorpha ceranae</name>
    <dbReference type="NCBI Taxonomy" id="40302"/>
    <lineage>
        <taxon>Eukaryota</taxon>
        <taxon>Fungi</taxon>
        <taxon>Fungi incertae sedis</taxon>
        <taxon>Microsporidia</taxon>
        <taxon>Nosematidae</taxon>
        <taxon>Vairimorpha</taxon>
    </lineage>
</organism>
<keyword evidence="8 9" id="KW-0472">Membrane</keyword>
<dbReference type="PANTHER" id="PTHR31187">
    <property type="match status" value="1"/>
</dbReference>
<dbReference type="PANTHER" id="PTHR31187:SF1">
    <property type="entry name" value="ADP,ATP CARRIER PROTEIN 1"/>
    <property type="match status" value="1"/>
</dbReference>
<dbReference type="VEuPathDB" id="MicrosporidiaDB:AAJ76_900033768"/>
<dbReference type="InterPro" id="IPR004667">
    <property type="entry name" value="ADP_ATP_car_bac_type"/>
</dbReference>
<dbReference type="OrthoDB" id="2190844at2759"/>
<evidence type="ECO:0000256" key="1">
    <source>
        <dbReference type="ARBA" id="ARBA00004141"/>
    </source>
</evidence>
<feature type="transmembrane region" description="Helical" evidence="9">
    <location>
        <begin position="379"/>
        <end position="403"/>
    </location>
</feature>
<dbReference type="OMA" id="PNAVHND"/>
<evidence type="ECO:0000256" key="6">
    <source>
        <dbReference type="ARBA" id="ARBA00022840"/>
    </source>
</evidence>
<protein>
    <recommendedName>
        <fullName evidence="9">ADP,ATP carrier protein</fullName>
    </recommendedName>
</protein>
<feature type="transmembrane region" description="Helical" evidence="9">
    <location>
        <begin position="504"/>
        <end position="525"/>
    </location>
</feature>
<accession>A0A0F9WSW1</accession>
<dbReference type="EMBL" id="JPQZ01000009">
    <property type="protein sequence ID" value="KKO75918.1"/>
    <property type="molecule type" value="Genomic_DNA"/>
</dbReference>
<name>A0A0F9WSW1_9MICR</name>
<evidence type="ECO:0000256" key="2">
    <source>
        <dbReference type="ARBA" id="ARBA00007127"/>
    </source>
</evidence>
<feature type="transmembrane region" description="Helical" evidence="9">
    <location>
        <begin position="112"/>
        <end position="134"/>
    </location>
</feature>
<dbReference type="RefSeq" id="XP_024331660.1">
    <property type="nucleotide sequence ID" value="XM_024476589.1"/>
</dbReference>
<keyword evidence="11" id="KW-1185">Reference proteome</keyword>
<dbReference type="SUPFAM" id="SSF103473">
    <property type="entry name" value="MFS general substrate transporter"/>
    <property type="match status" value="1"/>
</dbReference>
<dbReference type="GO" id="GO:0016020">
    <property type="term" value="C:membrane"/>
    <property type="evidence" value="ECO:0007669"/>
    <property type="project" value="UniProtKB-SubCell"/>
</dbReference>
<keyword evidence="4 9" id="KW-0812">Transmembrane</keyword>
<proteinExistence type="inferred from homology"/>
<keyword evidence="3 9" id="KW-0813">Transport</keyword>
<evidence type="ECO:0000256" key="7">
    <source>
        <dbReference type="ARBA" id="ARBA00022989"/>
    </source>
</evidence>
<dbReference type="Pfam" id="PF03219">
    <property type="entry name" value="TLC"/>
    <property type="match status" value="1"/>
</dbReference>
<comment type="caution">
    <text evidence="10">The sequence shown here is derived from an EMBL/GenBank/DDBJ whole genome shotgun (WGS) entry which is preliminary data.</text>
</comment>
<feature type="transmembrane region" description="Helical" evidence="9">
    <location>
        <begin position="209"/>
        <end position="231"/>
    </location>
</feature>
<evidence type="ECO:0000313" key="10">
    <source>
        <dbReference type="EMBL" id="KKO75918.1"/>
    </source>
</evidence>
<feature type="transmembrane region" description="Helical" evidence="9">
    <location>
        <begin position="46"/>
        <end position="67"/>
    </location>
</feature>
<feature type="transmembrane region" description="Helical" evidence="9">
    <location>
        <begin position="79"/>
        <end position="100"/>
    </location>
</feature>
<dbReference type="AlphaFoldDB" id="A0A0F9WSW1"/>
<evidence type="ECO:0000256" key="5">
    <source>
        <dbReference type="ARBA" id="ARBA00022741"/>
    </source>
</evidence>
<dbReference type="GeneID" id="36321544"/>
<keyword evidence="7 9" id="KW-1133">Transmembrane helix</keyword>
<evidence type="ECO:0000313" key="11">
    <source>
        <dbReference type="Proteomes" id="UP000034350"/>
    </source>
</evidence>
<evidence type="ECO:0000256" key="4">
    <source>
        <dbReference type="ARBA" id="ARBA00022692"/>
    </source>
</evidence>
<keyword evidence="6 9" id="KW-0067">ATP-binding</keyword>
<dbReference type="InterPro" id="IPR036259">
    <property type="entry name" value="MFS_trans_sf"/>
</dbReference>